<comment type="pathway">
    <text evidence="2">Protein modification; protein glycosylation.</text>
</comment>
<feature type="domain" description="Glycosyltransferase 2-like" evidence="13">
    <location>
        <begin position="10"/>
        <end position="173"/>
    </location>
</feature>
<evidence type="ECO:0000259" key="13">
    <source>
        <dbReference type="Pfam" id="PF00535"/>
    </source>
</evidence>
<evidence type="ECO:0000256" key="6">
    <source>
        <dbReference type="ARBA" id="ARBA00022679"/>
    </source>
</evidence>
<evidence type="ECO:0000256" key="1">
    <source>
        <dbReference type="ARBA" id="ARBA00004389"/>
    </source>
</evidence>
<evidence type="ECO:0000256" key="10">
    <source>
        <dbReference type="ARBA" id="ARBA00022989"/>
    </source>
</evidence>
<accession>A0A1F6BIY2</accession>
<organism evidence="14 15">
    <name type="scientific">Candidatus Gottesmanbacteria bacterium RIFCSPLOWO2_01_FULL_42_22</name>
    <dbReference type="NCBI Taxonomy" id="1798391"/>
    <lineage>
        <taxon>Bacteria</taxon>
        <taxon>Candidatus Gottesmaniibacteriota</taxon>
    </lineage>
</organism>
<dbReference type="EMBL" id="MFJU01000010">
    <property type="protein sequence ID" value="OGG36896.1"/>
    <property type="molecule type" value="Genomic_DNA"/>
</dbReference>
<evidence type="ECO:0000256" key="2">
    <source>
        <dbReference type="ARBA" id="ARBA00004922"/>
    </source>
</evidence>
<evidence type="ECO:0000313" key="14">
    <source>
        <dbReference type="EMBL" id="OGG36896.1"/>
    </source>
</evidence>
<comment type="caution">
    <text evidence="14">The sequence shown here is derived from an EMBL/GenBank/DDBJ whole genome shotgun (WGS) entry which is preliminary data.</text>
</comment>
<keyword evidence="7" id="KW-0812">Transmembrane</keyword>
<dbReference type="EC" id="2.4.1.117" evidence="4"/>
<dbReference type="Proteomes" id="UP000176228">
    <property type="component" value="Unassembled WGS sequence"/>
</dbReference>
<evidence type="ECO:0000313" key="15">
    <source>
        <dbReference type="Proteomes" id="UP000176228"/>
    </source>
</evidence>
<keyword evidence="9" id="KW-0735">Signal-anchor</keyword>
<dbReference type="SUPFAM" id="SSF53448">
    <property type="entry name" value="Nucleotide-diphospho-sugar transferases"/>
    <property type="match status" value="1"/>
</dbReference>
<dbReference type="AlphaFoldDB" id="A0A1F6BIY2"/>
<dbReference type="Gene3D" id="3.90.550.10">
    <property type="entry name" value="Spore Coat Polysaccharide Biosynthesis Protein SpsA, Chain A"/>
    <property type="match status" value="1"/>
</dbReference>
<dbReference type="STRING" id="1798391.A2968_06425"/>
<evidence type="ECO:0000256" key="7">
    <source>
        <dbReference type="ARBA" id="ARBA00022692"/>
    </source>
</evidence>
<evidence type="ECO:0000256" key="9">
    <source>
        <dbReference type="ARBA" id="ARBA00022968"/>
    </source>
</evidence>
<evidence type="ECO:0000256" key="3">
    <source>
        <dbReference type="ARBA" id="ARBA00006739"/>
    </source>
</evidence>
<comment type="similarity">
    <text evidence="3">Belongs to the glycosyltransferase 2 family.</text>
</comment>
<dbReference type="Pfam" id="PF00535">
    <property type="entry name" value="Glycos_transf_2"/>
    <property type="match status" value="1"/>
</dbReference>
<dbReference type="PANTHER" id="PTHR10859">
    <property type="entry name" value="GLYCOSYL TRANSFERASE"/>
    <property type="match status" value="1"/>
</dbReference>
<gene>
    <name evidence="14" type="ORF">A2968_06425</name>
</gene>
<evidence type="ECO:0000256" key="12">
    <source>
        <dbReference type="ARBA" id="ARBA00045097"/>
    </source>
</evidence>
<dbReference type="InterPro" id="IPR035518">
    <property type="entry name" value="DPG_synthase"/>
</dbReference>
<dbReference type="InterPro" id="IPR029044">
    <property type="entry name" value="Nucleotide-diphossugar_trans"/>
</dbReference>
<comment type="subcellular location">
    <subcellularLocation>
        <location evidence="1">Endoplasmic reticulum membrane</location>
        <topology evidence="1">Single-pass membrane protein</topology>
    </subcellularLocation>
</comment>
<comment type="catalytic activity">
    <reaction evidence="12">
        <text>a di-trans,poly-cis-dolichyl phosphate + UDP-alpha-D-glucose = a di-trans,poly-cis-dolichyl beta-D-glucosyl phosphate + UDP</text>
        <dbReference type="Rhea" id="RHEA:15401"/>
        <dbReference type="Rhea" id="RHEA-COMP:19498"/>
        <dbReference type="Rhea" id="RHEA-COMP:19502"/>
        <dbReference type="ChEBI" id="CHEBI:57525"/>
        <dbReference type="ChEBI" id="CHEBI:57683"/>
        <dbReference type="ChEBI" id="CHEBI:58223"/>
        <dbReference type="ChEBI" id="CHEBI:58885"/>
        <dbReference type="EC" id="2.4.1.117"/>
    </reaction>
    <physiologicalReaction direction="left-to-right" evidence="12">
        <dbReference type="Rhea" id="RHEA:15402"/>
    </physiologicalReaction>
</comment>
<keyword evidence="11" id="KW-0472">Membrane</keyword>
<evidence type="ECO:0000256" key="4">
    <source>
        <dbReference type="ARBA" id="ARBA00012583"/>
    </source>
</evidence>
<sequence length="253" mass="28688">MMTVDDIFLTIVIPCYNEERNIRLGALENVSSYLRRQKYPAEVIIVDDGSNDDSSALLKKISAENNNFIYLKKRHQGKAAAVTAGVLKARGRYILFSDLDQATPINQLEKLYPYFDKGYEVIIGSRNNERKGAPILRQAMAKGFMFLRNLILNLDIRDTQCGFKAFTRAAALDLFPKLKVFDLRRKASGSTVTAGFDIELLYLAKKKGFRIAEVPVEWHYQETRNVNPLKDSLETLADLLRIKLNSALGKYDA</sequence>
<evidence type="ECO:0000256" key="5">
    <source>
        <dbReference type="ARBA" id="ARBA00022676"/>
    </source>
</evidence>
<dbReference type="GO" id="GO:0006487">
    <property type="term" value="P:protein N-linked glycosylation"/>
    <property type="evidence" value="ECO:0007669"/>
    <property type="project" value="TreeGrafter"/>
</dbReference>
<keyword evidence="6" id="KW-0808">Transferase</keyword>
<dbReference type="CDD" id="cd04188">
    <property type="entry name" value="DPG_synthase"/>
    <property type="match status" value="1"/>
</dbReference>
<dbReference type="GO" id="GO:0004581">
    <property type="term" value="F:dolichyl-phosphate beta-glucosyltransferase activity"/>
    <property type="evidence" value="ECO:0007669"/>
    <property type="project" value="UniProtKB-EC"/>
</dbReference>
<evidence type="ECO:0000256" key="11">
    <source>
        <dbReference type="ARBA" id="ARBA00023136"/>
    </source>
</evidence>
<reference evidence="14 15" key="1">
    <citation type="journal article" date="2016" name="Nat. Commun.">
        <title>Thousands of microbial genomes shed light on interconnected biogeochemical processes in an aquifer system.</title>
        <authorList>
            <person name="Anantharaman K."/>
            <person name="Brown C.T."/>
            <person name="Hug L.A."/>
            <person name="Sharon I."/>
            <person name="Castelle C.J."/>
            <person name="Probst A.J."/>
            <person name="Thomas B.C."/>
            <person name="Singh A."/>
            <person name="Wilkins M.J."/>
            <person name="Karaoz U."/>
            <person name="Brodie E.L."/>
            <person name="Williams K.H."/>
            <person name="Hubbard S.S."/>
            <person name="Banfield J.F."/>
        </authorList>
    </citation>
    <scope>NUCLEOTIDE SEQUENCE [LARGE SCALE GENOMIC DNA]</scope>
</reference>
<keyword evidence="8" id="KW-0256">Endoplasmic reticulum</keyword>
<proteinExistence type="inferred from homology"/>
<dbReference type="PANTHER" id="PTHR10859:SF91">
    <property type="entry name" value="DOLICHYL-PHOSPHATE BETA-GLUCOSYLTRANSFERASE"/>
    <property type="match status" value="1"/>
</dbReference>
<keyword evidence="5" id="KW-0328">Glycosyltransferase</keyword>
<dbReference type="InterPro" id="IPR001173">
    <property type="entry name" value="Glyco_trans_2-like"/>
</dbReference>
<evidence type="ECO:0000256" key="8">
    <source>
        <dbReference type="ARBA" id="ARBA00022824"/>
    </source>
</evidence>
<keyword evidence="10" id="KW-1133">Transmembrane helix</keyword>
<name>A0A1F6BIY2_9BACT</name>
<protein>
    <recommendedName>
        <fullName evidence="4">dolichyl-phosphate beta-glucosyltransferase</fullName>
        <ecNumber evidence="4">2.4.1.117</ecNumber>
    </recommendedName>
</protein>